<dbReference type="PROSITE" id="PS50203">
    <property type="entry name" value="CALPAIN_CAT"/>
    <property type="match status" value="1"/>
</dbReference>
<dbReference type="EMBL" id="KV454429">
    <property type="protein sequence ID" value="ODQ80674.1"/>
    <property type="molecule type" value="Genomic_DNA"/>
</dbReference>
<dbReference type="STRING" id="984486.A0A1E3QT43"/>
<dbReference type="InterPro" id="IPR038765">
    <property type="entry name" value="Papain-like_cys_pep_sf"/>
</dbReference>
<keyword evidence="4 7" id="KW-0788">Thiol protease</keyword>
<dbReference type="SUPFAM" id="SSF54001">
    <property type="entry name" value="Cysteine proteinases"/>
    <property type="match status" value="1"/>
</dbReference>
<dbReference type="Pfam" id="PF01067">
    <property type="entry name" value="Calpain_III"/>
    <property type="match status" value="1"/>
</dbReference>
<keyword evidence="10" id="KW-1185">Reference proteome</keyword>
<evidence type="ECO:0000256" key="3">
    <source>
        <dbReference type="ARBA" id="ARBA00022801"/>
    </source>
</evidence>
<dbReference type="InterPro" id="IPR022682">
    <property type="entry name" value="Calpain_domain_III"/>
</dbReference>
<dbReference type="PRINTS" id="PR00704">
    <property type="entry name" value="CALPAIN"/>
</dbReference>
<dbReference type="Gene3D" id="2.60.120.380">
    <property type="match status" value="1"/>
</dbReference>
<evidence type="ECO:0000256" key="2">
    <source>
        <dbReference type="ARBA" id="ARBA00022670"/>
    </source>
</evidence>
<dbReference type="InterPro" id="IPR036213">
    <property type="entry name" value="Calpain_III_sf"/>
</dbReference>
<keyword evidence="2 7" id="KW-0645">Protease</keyword>
<evidence type="ECO:0000313" key="9">
    <source>
        <dbReference type="EMBL" id="ODQ80674.1"/>
    </source>
</evidence>
<evidence type="ECO:0000256" key="6">
    <source>
        <dbReference type="PIRSR" id="PIRSR622684-1"/>
    </source>
</evidence>
<dbReference type="GO" id="GO:0006508">
    <property type="term" value="P:proteolysis"/>
    <property type="evidence" value="ECO:0007669"/>
    <property type="project" value="UniProtKB-KW"/>
</dbReference>
<organism evidence="9 10">
    <name type="scientific">Babjeviella inositovora NRRL Y-12698</name>
    <dbReference type="NCBI Taxonomy" id="984486"/>
    <lineage>
        <taxon>Eukaryota</taxon>
        <taxon>Fungi</taxon>
        <taxon>Dikarya</taxon>
        <taxon>Ascomycota</taxon>
        <taxon>Saccharomycotina</taxon>
        <taxon>Pichiomycetes</taxon>
        <taxon>Serinales incertae sedis</taxon>
        <taxon>Babjeviella</taxon>
    </lineage>
</organism>
<dbReference type="GO" id="GO:0004198">
    <property type="term" value="F:calcium-dependent cysteine-type endopeptidase activity"/>
    <property type="evidence" value="ECO:0007669"/>
    <property type="project" value="InterPro"/>
</dbReference>
<dbReference type="Proteomes" id="UP000094336">
    <property type="component" value="Unassembled WGS sequence"/>
</dbReference>
<dbReference type="SUPFAM" id="SSF49758">
    <property type="entry name" value="Calpain large subunit, middle domain (domain III)"/>
    <property type="match status" value="1"/>
</dbReference>
<feature type="active site" evidence="6 7">
    <location>
        <position position="163"/>
    </location>
</feature>
<protein>
    <recommendedName>
        <fullName evidence="5">Cysteine protease RIM13</fullName>
    </recommendedName>
</protein>
<gene>
    <name evidence="9" type="ORF">BABINDRAFT_126037</name>
</gene>
<sequence length="741" mass="83752">MMSSLQTDKDVDTALRLIESSKLDYSLNNATQAKLHALKAIKLLNPILKNLAGELDTNHLAWLQHICQDIFAFYEAISTQRALSFDEQLQWLGSKINGNQFPPSTAANFFVASVQSTEDPLRLAPLQENQLDGWKSTSEMFPDQDWVTERGIEDIAQDALSDCSVVASLISIINNDGNLAKSCITPHRRSPKYCVALFANGCRRQTVIDDRLPVLKDGSYIYTRSLTNPLIVWPALVEKAYLKLRGYGYDFIGSNSAFDTYSLIGWVPELVPIENGRFPRWEALYLAFKEKTLLVCIGTGKLSAEVSRDLGLISEHDYAITDLRVSNEIRQVLVKNPWHNLGREMWFDESDLYYFNVLYLSWSPQLYPYQESVNFLYTSQTSCPDNYIGLPQYSITAGSDILNVALLLEMHMGMKPELEVASVNLLVFETSGERLLQRANFLYKGFHLEKSRYKNAFFKLAPGKLCTIVITSAQSQRFSLTAFSNRPLQLQKSEYKQPHQEVVRGTWDVKSAGGNWSNSSYIYNPQYELVVSEPDTRFNLAIWTDAERYVNLHVFHREGTSLLETIKTFDSARAIVNGKYNLSSQIHENVYLPPGKYTLVVSTYDPVVMAPFSVFADSNKRIDIRRLSSTLGLFSKKEVFRGAGPFRYKFSLQRQTDVVVCATSEEGLRLRISVCEASMIDYVAGYQGAIRTEYEESRYGVFCEAGGLKQGQYVVLVEKQGDGEGCVLEIGSSVDIFKISH</sequence>
<reference evidence="10" key="1">
    <citation type="submission" date="2016-05" db="EMBL/GenBank/DDBJ databases">
        <title>Comparative genomics of biotechnologically important yeasts.</title>
        <authorList>
            <consortium name="DOE Joint Genome Institute"/>
            <person name="Riley R."/>
            <person name="Haridas S."/>
            <person name="Wolfe K.H."/>
            <person name="Lopes M.R."/>
            <person name="Hittinger C.T."/>
            <person name="Goker M."/>
            <person name="Salamov A."/>
            <person name="Wisecaver J."/>
            <person name="Long T.M."/>
            <person name="Aerts A.L."/>
            <person name="Barry K."/>
            <person name="Choi C."/>
            <person name="Clum A."/>
            <person name="Coughlan A.Y."/>
            <person name="Deshpande S."/>
            <person name="Douglass A.P."/>
            <person name="Hanson S.J."/>
            <person name="Klenk H.-P."/>
            <person name="Labutti K."/>
            <person name="Lapidus A."/>
            <person name="Lindquist E."/>
            <person name="Lipzen A."/>
            <person name="Meier-Kolthoff J.P."/>
            <person name="Ohm R.A."/>
            <person name="Otillar R.P."/>
            <person name="Pangilinan J."/>
            <person name="Peng Y."/>
            <person name="Rokas A."/>
            <person name="Rosa C.A."/>
            <person name="Scheuner C."/>
            <person name="Sibirny A.A."/>
            <person name="Slot J.C."/>
            <person name="Stielow J.B."/>
            <person name="Sun H."/>
            <person name="Kurtzman C.P."/>
            <person name="Blackwell M."/>
            <person name="Grigoriev I.V."/>
            <person name="Jeffries T.W."/>
        </authorList>
    </citation>
    <scope>NUCLEOTIDE SEQUENCE [LARGE SCALE GENOMIC DNA]</scope>
    <source>
        <strain evidence="10">NRRL Y-12698</strain>
    </source>
</reference>
<dbReference type="GeneID" id="30144838"/>
<dbReference type="SMART" id="SM00230">
    <property type="entry name" value="CysPc"/>
    <property type="match status" value="1"/>
</dbReference>
<evidence type="ECO:0000313" key="10">
    <source>
        <dbReference type="Proteomes" id="UP000094336"/>
    </source>
</evidence>
<evidence type="ECO:0000256" key="4">
    <source>
        <dbReference type="ARBA" id="ARBA00022807"/>
    </source>
</evidence>
<dbReference type="AlphaFoldDB" id="A0A1E3QT43"/>
<feature type="domain" description="Calpain catalytic" evidence="8">
    <location>
        <begin position="100"/>
        <end position="346"/>
    </location>
</feature>
<dbReference type="RefSeq" id="XP_018986002.1">
    <property type="nucleotide sequence ID" value="XM_019126984.1"/>
</dbReference>
<dbReference type="InterPro" id="IPR022684">
    <property type="entry name" value="Calpain_cysteine_protease"/>
</dbReference>
<keyword evidence="3 7" id="KW-0378">Hydrolase</keyword>
<feature type="active site" evidence="6 7">
    <location>
        <position position="316"/>
    </location>
</feature>
<dbReference type="Pfam" id="PF00648">
    <property type="entry name" value="Peptidase_C2"/>
    <property type="match status" value="1"/>
</dbReference>
<dbReference type="InterPro" id="IPR001300">
    <property type="entry name" value="Peptidase_C2_calpain_cat"/>
</dbReference>
<proteinExistence type="inferred from homology"/>
<dbReference type="InterPro" id="IPR022683">
    <property type="entry name" value="Calpain_III"/>
</dbReference>
<evidence type="ECO:0000256" key="1">
    <source>
        <dbReference type="ARBA" id="ARBA00010193"/>
    </source>
</evidence>
<evidence type="ECO:0000259" key="8">
    <source>
        <dbReference type="PROSITE" id="PS50203"/>
    </source>
</evidence>
<evidence type="ECO:0000256" key="5">
    <source>
        <dbReference type="ARBA" id="ARBA00042255"/>
    </source>
</evidence>
<evidence type="ECO:0000256" key="7">
    <source>
        <dbReference type="PROSITE-ProRule" id="PRU00239"/>
    </source>
</evidence>
<name>A0A1E3QT43_9ASCO</name>
<dbReference type="OrthoDB" id="167576at2759"/>
<dbReference type="InterPro" id="IPR051297">
    <property type="entry name" value="PalB/RIM13"/>
</dbReference>
<feature type="active site" evidence="6 7">
    <location>
        <position position="336"/>
    </location>
</feature>
<dbReference type="PANTHER" id="PTHR46143:SF1">
    <property type="entry name" value="CALPAIN-7"/>
    <property type="match status" value="1"/>
</dbReference>
<comment type="similarity">
    <text evidence="1">Belongs to the peptidase C2 family. PalB/RIM13 subfamily.</text>
</comment>
<dbReference type="Gene3D" id="3.90.70.10">
    <property type="entry name" value="Cysteine proteinases"/>
    <property type="match status" value="1"/>
</dbReference>
<dbReference type="PANTHER" id="PTHR46143">
    <property type="entry name" value="CALPAIN-7"/>
    <property type="match status" value="1"/>
</dbReference>
<dbReference type="SMART" id="SM00720">
    <property type="entry name" value="calpain_III"/>
    <property type="match status" value="1"/>
</dbReference>
<accession>A0A1E3QT43</accession>